<accession>A0ABS8YMT8</accession>
<gene>
    <name evidence="1" type="ORF">LQV63_20245</name>
</gene>
<sequence>MKKLLISAIFTIAVVGAIWFVYKSQSDDGSSDSIVSAIEKVRGDAYVGYIIHEQPLEGGVVVFFLRNATGNKSGSAVSTEYVKKTPSGWKWGYGGSFSASNLHMTLPEQQARDNPIPIGNASMYVPSTAGSEFGDSPFPVLVGVVVHPDEARVVVKDGVKGLERQAELIKVSDSFKLYYTFLDEVQGQKLYITTYNDNGDIVREDIVDETVTTTTTTGPE</sequence>
<organism evidence="1 2">
    <name type="scientific">Paenibacillus profundus</name>
    <dbReference type="NCBI Taxonomy" id="1173085"/>
    <lineage>
        <taxon>Bacteria</taxon>
        <taxon>Bacillati</taxon>
        <taxon>Bacillota</taxon>
        <taxon>Bacilli</taxon>
        <taxon>Bacillales</taxon>
        <taxon>Paenibacillaceae</taxon>
        <taxon>Paenibacillus</taxon>
    </lineage>
</organism>
<comment type="caution">
    <text evidence="1">The sequence shown here is derived from an EMBL/GenBank/DDBJ whole genome shotgun (WGS) entry which is preliminary data.</text>
</comment>
<evidence type="ECO:0008006" key="3">
    <source>
        <dbReference type="Google" id="ProtNLM"/>
    </source>
</evidence>
<evidence type="ECO:0000313" key="1">
    <source>
        <dbReference type="EMBL" id="MCE5171622.1"/>
    </source>
</evidence>
<keyword evidence="2" id="KW-1185">Reference proteome</keyword>
<dbReference type="Proteomes" id="UP001199916">
    <property type="component" value="Unassembled WGS sequence"/>
</dbReference>
<evidence type="ECO:0000313" key="2">
    <source>
        <dbReference type="Proteomes" id="UP001199916"/>
    </source>
</evidence>
<dbReference type="EMBL" id="JAJNBZ010000019">
    <property type="protein sequence ID" value="MCE5171622.1"/>
    <property type="molecule type" value="Genomic_DNA"/>
</dbReference>
<name>A0ABS8YMT8_9BACL</name>
<dbReference type="RefSeq" id="WP_233698036.1">
    <property type="nucleotide sequence ID" value="NZ_JAJNBZ010000019.1"/>
</dbReference>
<protein>
    <recommendedName>
        <fullName evidence="3">Lipoprotein</fullName>
    </recommendedName>
</protein>
<proteinExistence type="predicted"/>
<reference evidence="1 2" key="1">
    <citation type="submission" date="2021-11" db="EMBL/GenBank/DDBJ databases">
        <title>Draft genome sequence of Paenibacillus profundus YoMME, a new Gram-positive bacteria with exoelectrogenic properties.</title>
        <authorList>
            <person name="Hubenova Y."/>
            <person name="Hubenova E."/>
            <person name="Manasiev Y."/>
            <person name="Peykov S."/>
            <person name="Mitov M."/>
        </authorList>
    </citation>
    <scope>NUCLEOTIDE SEQUENCE [LARGE SCALE GENOMIC DNA]</scope>
    <source>
        <strain evidence="1 2">YoMME</strain>
    </source>
</reference>